<protein>
    <submittedName>
        <fullName evidence="2">Uncharacterized protein</fullName>
    </submittedName>
</protein>
<organism evidence="2 3">
    <name type="scientific">Liparis tanakae</name>
    <name type="common">Tanaka's snailfish</name>
    <dbReference type="NCBI Taxonomy" id="230148"/>
    <lineage>
        <taxon>Eukaryota</taxon>
        <taxon>Metazoa</taxon>
        <taxon>Chordata</taxon>
        <taxon>Craniata</taxon>
        <taxon>Vertebrata</taxon>
        <taxon>Euteleostomi</taxon>
        <taxon>Actinopterygii</taxon>
        <taxon>Neopterygii</taxon>
        <taxon>Teleostei</taxon>
        <taxon>Neoteleostei</taxon>
        <taxon>Acanthomorphata</taxon>
        <taxon>Eupercaria</taxon>
        <taxon>Perciformes</taxon>
        <taxon>Cottioidei</taxon>
        <taxon>Cottales</taxon>
        <taxon>Liparidae</taxon>
        <taxon>Liparis</taxon>
    </lineage>
</organism>
<evidence type="ECO:0000256" key="1">
    <source>
        <dbReference type="SAM" id="MobiDB-lite"/>
    </source>
</evidence>
<keyword evidence="3" id="KW-1185">Reference proteome</keyword>
<evidence type="ECO:0000313" key="3">
    <source>
        <dbReference type="Proteomes" id="UP000314294"/>
    </source>
</evidence>
<dbReference type="Proteomes" id="UP000314294">
    <property type="component" value="Unassembled WGS sequence"/>
</dbReference>
<name>A0A4Z2H1J4_9TELE</name>
<dbReference type="AlphaFoldDB" id="A0A4Z2H1J4"/>
<dbReference type="EMBL" id="SRLO01000371">
    <property type="protein sequence ID" value="TNN58762.1"/>
    <property type="molecule type" value="Genomic_DNA"/>
</dbReference>
<accession>A0A4Z2H1J4</accession>
<comment type="caution">
    <text evidence="2">The sequence shown here is derived from an EMBL/GenBank/DDBJ whole genome shotgun (WGS) entry which is preliminary data.</text>
</comment>
<proteinExistence type="predicted"/>
<feature type="compositionally biased region" description="Polar residues" evidence="1">
    <location>
        <begin position="38"/>
        <end position="57"/>
    </location>
</feature>
<feature type="region of interest" description="Disordered" evidence="1">
    <location>
        <begin position="1"/>
        <end position="65"/>
    </location>
</feature>
<reference evidence="2 3" key="1">
    <citation type="submission" date="2019-03" db="EMBL/GenBank/DDBJ databases">
        <title>First draft genome of Liparis tanakae, snailfish: a comprehensive survey of snailfish specific genes.</title>
        <authorList>
            <person name="Kim W."/>
            <person name="Song I."/>
            <person name="Jeong J.-H."/>
            <person name="Kim D."/>
            <person name="Kim S."/>
            <person name="Ryu S."/>
            <person name="Song J.Y."/>
            <person name="Lee S.K."/>
        </authorList>
    </citation>
    <scope>NUCLEOTIDE SEQUENCE [LARGE SCALE GENOMIC DNA]</scope>
    <source>
        <tissue evidence="2">Muscle</tissue>
    </source>
</reference>
<sequence length="136" mass="15094">MKPQAGPKTNVENKIPARQKEKESITSRGQHRIKTFIFPNQSKPISSTEHQSSNSVSPAPWARPASCDSHAEVKQLTTIAETCTMTENNRYALSWREKRRRAHNPGQQLADAHRGGEAFRTVGGLLAVCGSDSCYF</sequence>
<gene>
    <name evidence="2" type="ORF">EYF80_031007</name>
</gene>
<evidence type="ECO:0000313" key="2">
    <source>
        <dbReference type="EMBL" id="TNN58762.1"/>
    </source>
</evidence>